<dbReference type="EMBL" id="CDSF01000155">
    <property type="protein sequence ID" value="CEP03936.1"/>
    <property type="molecule type" value="Genomic_DNA"/>
</dbReference>
<dbReference type="AlphaFoldDB" id="A0A0G4J948"/>
<gene>
    <name evidence="1" type="ORF">PBRA_003543</name>
    <name evidence="2" type="ORF">PLBR_LOCUS7111</name>
</gene>
<keyword evidence="3" id="KW-1185">Reference proteome</keyword>
<accession>A0A0G4J948</accession>
<dbReference type="Proteomes" id="UP000290189">
    <property type="component" value="Unassembled WGS sequence"/>
</dbReference>
<organism evidence="1 3">
    <name type="scientific">Plasmodiophora brassicae</name>
    <name type="common">Clubroot disease agent</name>
    <dbReference type="NCBI Taxonomy" id="37360"/>
    <lineage>
        <taxon>Eukaryota</taxon>
        <taxon>Sar</taxon>
        <taxon>Rhizaria</taxon>
        <taxon>Endomyxa</taxon>
        <taxon>Phytomyxea</taxon>
        <taxon>Plasmodiophorida</taxon>
        <taxon>Plasmodiophoridae</taxon>
        <taxon>Plasmodiophora</taxon>
    </lineage>
</organism>
<proteinExistence type="predicted"/>
<sequence>MELNLDPCPDRRNDLFASKRHRWPPPAVVDMSTSKGAGRVIVCVGLVATVGPYSRLVPRSHQFSPSDIVIVDDPANDACLVMCPTPDRIDPSDLDAVVARIVPDTAHDVVVRTCLPKCSVLTHDGRHDAVYHVGRAPVLPPGNFLTGLSAAIVTRCHMTGRRCAADIAMAAPMDAIDAALRLDPSAARTAVAESSIVMGNRDGFDQPLSLFV</sequence>
<keyword evidence="2" id="KW-0496">Mitochondrion</keyword>
<name>A0A0G4J948_PLABS</name>
<evidence type="ECO:0000313" key="4">
    <source>
        <dbReference type="Proteomes" id="UP000290189"/>
    </source>
</evidence>
<dbReference type="EMBL" id="OVEO01000012">
    <property type="protein sequence ID" value="SPQ99896.1"/>
    <property type="molecule type" value="Genomic_DNA"/>
</dbReference>
<reference evidence="2 4" key="2">
    <citation type="submission" date="2018-03" db="EMBL/GenBank/DDBJ databases">
        <authorList>
            <person name="Fogelqvist J."/>
        </authorList>
    </citation>
    <scope>NUCLEOTIDE SEQUENCE [LARGE SCALE GENOMIC DNA]</scope>
</reference>
<evidence type="ECO:0000313" key="2">
    <source>
        <dbReference type="EMBL" id="SPQ99896.1"/>
    </source>
</evidence>
<evidence type="ECO:0000313" key="3">
    <source>
        <dbReference type="Proteomes" id="UP000039324"/>
    </source>
</evidence>
<dbReference type="Proteomes" id="UP000039324">
    <property type="component" value="Unassembled WGS sequence"/>
</dbReference>
<reference evidence="1 3" key="1">
    <citation type="submission" date="2015-02" db="EMBL/GenBank/DDBJ databases">
        <authorList>
            <person name="Chooi Y.-H."/>
        </authorList>
    </citation>
    <scope>NUCLEOTIDE SEQUENCE [LARGE SCALE GENOMIC DNA]</scope>
    <source>
        <strain evidence="1">E3</strain>
    </source>
</reference>
<protein>
    <submittedName>
        <fullName evidence="1">Uncharacterized protein</fullName>
    </submittedName>
</protein>
<evidence type="ECO:0000313" key="1">
    <source>
        <dbReference type="EMBL" id="CEP03936.1"/>
    </source>
</evidence>
<geneLocation type="mitochondrion" evidence="2"/>